<dbReference type="Pfam" id="PF02519">
    <property type="entry name" value="Auxin_inducible"/>
    <property type="match status" value="1"/>
</dbReference>
<reference evidence="2 3" key="1">
    <citation type="submission" date="2023-10" db="EMBL/GenBank/DDBJ databases">
        <title>Chromosome-scale genome assembly provides insights into flower coloration mechanisms of Canna indica.</title>
        <authorList>
            <person name="Li C."/>
        </authorList>
    </citation>
    <scope>NUCLEOTIDE SEQUENCE [LARGE SCALE GENOMIC DNA]</scope>
    <source>
        <tissue evidence="2">Flower</tissue>
    </source>
</reference>
<gene>
    <name evidence="2" type="ORF">Cni_G27510</name>
</gene>
<dbReference type="GO" id="GO:0009733">
    <property type="term" value="P:response to auxin"/>
    <property type="evidence" value="ECO:0007669"/>
    <property type="project" value="InterPro"/>
</dbReference>
<dbReference type="EMBL" id="CP136898">
    <property type="protein sequence ID" value="WOL18713.1"/>
    <property type="molecule type" value="Genomic_DNA"/>
</dbReference>
<sequence length="150" mass="16412">MRRSESCKDIKGPKGLLLKTLQRCRSTLGGHRKRPQNMPPEGCFSVYVGPERERFTVRTECLNHPLFRMLLDEAEMEFGYAAAGPLELPCDVGLFQKVLWEVEQDAAELFSPARCGFAKGHATSAAGAAGGYLLLSPGPPMIAAGRVYVN</sequence>
<dbReference type="PANTHER" id="PTHR31374:SF118">
    <property type="entry name" value="OS01G0924966 PROTEIN"/>
    <property type="match status" value="1"/>
</dbReference>
<name>A0AAQ3L526_9LILI</name>
<evidence type="ECO:0000313" key="2">
    <source>
        <dbReference type="EMBL" id="WOL18713.1"/>
    </source>
</evidence>
<keyword evidence="3" id="KW-1185">Reference proteome</keyword>
<accession>A0AAQ3L526</accession>
<dbReference type="Proteomes" id="UP001327560">
    <property type="component" value="Chromosome 9"/>
</dbReference>
<evidence type="ECO:0000256" key="1">
    <source>
        <dbReference type="ARBA" id="ARBA00006974"/>
    </source>
</evidence>
<protein>
    <submittedName>
        <fullName evidence="2">Uncharacterized protein</fullName>
    </submittedName>
</protein>
<dbReference type="InterPro" id="IPR003676">
    <property type="entry name" value="SAUR_fam"/>
</dbReference>
<dbReference type="AlphaFoldDB" id="A0AAQ3L526"/>
<evidence type="ECO:0000313" key="3">
    <source>
        <dbReference type="Proteomes" id="UP001327560"/>
    </source>
</evidence>
<dbReference type="PANTHER" id="PTHR31374">
    <property type="entry name" value="AUXIN-INDUCED PROTEIN-LIKE-RELATED"/>
    <property type="match status" value="1"/>
</dbReference>
<proteinExistence type="inferred from homology"/>
<comment type="similarity">
    <text evidence="1">Belongs to the ARG7 family.</text>
</comment>
<organism evidence="2 3">
    <name type="scientific">Canna indica</name>
    <name type="common">Indian-shot</name>
    <dbReference type="NCBI Taxonomy" id="4628"/>
    <lineage>
        <taxon>Eukaryota</taxon>
        <taxon>Viridiplantae</taxon>
        <taxon>Streptophyta</taxon>
        <taxon>Embryophyta</taxon>
        <taxon>Tracheophyta</taxon>
        <taxon>Spermatophyta</taxon>
        <taxon>Magnoliopsida</taxon>
        <taxon>Liliopsida</taxon>
        <taxon>Zingiberales</taxon>
        <taxon>Cannaceae</taxon>
        <taxon>Canna</taxon>
    </lineage>
</organism>